<dbReference type="PANTHER" id="PTHR23068:SF54">
    <property type="entry name" value="DNA (CYTOSINE-5-)-METHYLTRANSFERASE"/>
    <property type="match status" value="1"/>
</dbReference>
<evidence type="ECO:0000256" key="3">
    <source>
        <dbReference type="ARBA" id="ARBA00022603"/>
    </source>
</evidence>
<feature type="region of interest" description="Disordered" evidence="9">
    <location>
        <begin position="126"/>
        <end position="176"/>
    </location>
</feature>
<evidence type="ECO:0000256" key="7">
    <source>
        <dbReference type="ARBA" id="ARBA00023125"/>
    </source>
</evidence>
<dbReference type="GO" id="GO:0005634">
    <property type="term" value="C:nucleus"/>
    <property type="evidence" value="ECO:0007669"/>
    <property type="project" value="UniProtKB-SubCell"/>
</dbReference>
<name>A0AAP0D080_9ASTR</name>
<evidence type="ECO:0000256" key="2">
    <source>
        <dbReference type="ARBA" id="ARBA00011975"/>
    </source>
</evidence>
<dbReference type="GO" id="GO:0003886">
    <property type="term" value="F:DNA (cytosine-5-)-methyltransferase activity"/>
    <property type="evidence" value="ECO:0007669"/>
    <property type="project" value="UniProtKB-EC"/>
</dbReference>
<feature type="compositionally biased region" description="Acidic residues" evidence="9">
    <location>
        <begin position="150"/>
        <end position="173"/>
    </location>
</feature>
<dbReference type="GO" id="GO:0032259">
    <property type="term" value="P:methylation"/>
    <property type="evidence" value="ECO:0007669"/>
    <property type="project" value="UniProtKB-KW"/>
</dbReference>
<dbReference type="InterPro" id="IPR001525">
    <property type="entry name" value="C5_MeTfrase"/>
</dbReference>
<keyword evidence="8" id="KW-0539">Nucleus</keyword>
<keyword evidence="12" id="KW-1185">Reference proteome</keyword>
<accession>A0AAP0D080</accession>
<dbReference type="EC" id="2.1.1.37" evidence="2"/>
<evidence type="ECO:0000256" key="1">
    <source>
        <dbReference type="ARBA" id="ARBA00004123"/>
    </source>
</evidence>
<keyword evidence="6" id="KW-0677">Repeat</keyword>
<feature type="domain" description="SAM-dependent MTase DRM-type" evidence="10">
    <location>
        <begin position="285"/>
        <end position="612"/>
    </location>
</feature>
<evidence type="ECO:0000256" key="9">
    <source>
        <dbReference type="SAM" id="MobiDB-lite"/>
    </source>
</evidence>
<organism evidence="11 12">
    <name type="scientific">Deinandra increscens subsp. villosa</name>
    <dbReference type="NCBI Taxonomy" id="3103831"/>
    <lineage>
        <taxon>Eukaryota</taxon>
        <taxon>Viridiplantae</taxon>
        <taxon>Streptophyta</taxon>
        <taxon>Embryophyta</taxon>
        <taxon>Tracheophyta</taxon>
        <taxon>Spermatophyta</taxon>
        <taxon>Magnoliopsida</taxon>
        <taxon>eudicotyledons</taxon>
        <taxon>Gunneridae</taxon>
        <taxon>Pentapetalae</taxon>
        <taxon>asterids</taxon>
        <taxon>campanulids</taxon>
        <taxon>Asterales</taxon>
        <taxon>Asteraceae</taxon>
        <taxon>Asteroideae</taxon>
        <taxon>Heliantheae alliance</taxon>
        <taxon>Madieae</taxon>
        <taxon>Madiinae</taxon>
        <taxon>Deinandra</taxon>
    </lineage>
</organism>
<dbReference type="SUPFAM" id="SSF53335">
    <property type="entry name" value="S-adenosyl-L-methionine-dependent methyltransferases"/>
    <property type="match status" value="2"/>
</dbReference>
<dbReference type="InterPro" id="IPR029063">
    <property type="entry name" value="SAM-dependent_MTases_sf"/>
</dbReference>
<evidence type="ECO:0000313" key="12">
    <source>
        <dbReference type="Proteomes" id="UP001408789"/>
    </source>
</evidence>
<evidence type="ECO:0000259" key="10">
    <source>
        <dbReference type="PROSITE" id="PS51680"/>
    </source>
</evidence>
<keyword evidence="7" id="KW-0238">DNA-binding</keyword>
<dbReference type="InterPro" id="IPR050390">
    <property type="entry name" value="C5-Methyltransferase"/>
</dbReference>
<dbReference type="GO" id="GO:0003677">
    <property type="term" value="F:DNA binding"/>
    <property type="evidence" value="ECO:0007669"/>
    <property type="project" value="UniProtKB-KW"/>
</dbReference>
<sequence>MDDSSSHDGSDSIDWNTEDELEITNILSPSSASMSTTTNAAVTTELRESSSSSGYPSKIVNDFIKMGFPEVMVTKVISELGENNADAILDTLLTYSVSFSYAFSLCLFDYIHDYKALQIVDEIPQQENRPSQENRPNDQNINPQSNFENEFSDFDSDFSDEDTDESSEKDDPEVSLIDMGYSPEEASAALKRCGKDAPLSELVDFISAAHVSKAADAEMDKLYFTSHIPKKDKKSKLQKGKNCSKIENTGIKINRKRSYDDVDDALHLPNPMIGFGVPRFSCQVVNRDLPKEAIGPPYFFYENVALTPKGVWATIQSHLYEIKPEFVDSNFFCAAARKRGYIHNLPLENRFPIQPLPPRTIFEALPETQKWWPSWDERVQLNCVLTCIGSAQLTDRIRIALDKCDGEPNLHVKKYVIGQCKKWNLVWTGKNRAAPLEPNELELIMGYPINHTRGVSRSERYKGLGNAFQVDTVAYQLSVLKDLYPEGINVLSLFSGIGGAEVALHRLGIPMKNVISVEKSEVCRGIIQGWWEQTNQKGNLIHISDVQEVTDRKLEGWIRSFGGFDLVIGGSPCNNLAGGNRRTRDGLEGEHSSLFYDYVRILNTVKCIMGSN</sequence>
<dbReference type="Gene3D" id="3.40.50.150">
    <property type="entry name" value="Vaccinia Virus protein VP39"/>
    <property type="match status" value="1"/>
</dbReference>
<comment type="caution">
    <text evidence="11">The sequence shown here is derived from an EMBL/GenBank/DDBJ whole genome shotgun (WGS) entry which is preliminary data.</text>
</comment>
<evidence type="ECO:0000256" key="6">
    <source>
        <dbReference type="ARBA" id="ARBA00022737"/>
    </source>
</evidence>
<keyword evidence="3" id="KW-0489">Methyltransferase</keyword>
<proteinExistence type="predicted"/>
<gene>
    <name evidence="11" type="ORF">SSX86_017322</name>
</gene>
<evidence type="ECO:0000256" key="8">
    <source>
        <dbReference type="ARBA" id="ARBA00023242"/>
    </source>
</evidence>
<evidence type="ECO:0000256" key="4">
    <source>
        <dbReference type="ARBA" id="ARBA00022679"/>
    </source>
</evidence>
<protein>
    <recommendedName>
        <fullName evidence="2">DNA (cytosine-5-)-methyltransferase</fullName>
        <ecNumber evidence="2">2.1.1.37</ecNumber>
    </recommendedName>
</protein>
<keyword evidence="5" id="KW-0949">S-adenosyl-L-methionine</keyword>
<comment type="subcellular location">
    <subcellularLocation>
        <location evidence="1">Nucleus</location>
    </subcellularLocation>
</comment>
<dbReference type="InterPro" id="IPR030380">
    <property type="entry name" value="SAM_MeTfrase_DRM"/>
</dbReference>
<evidence type="ECO:0000313" key="11">
    <source>
        <dbReference type="EMBL" id="KAK9063452.1"/>
    </source>
</evidence>
<evidence type="ECO:0000256" key="5">
    <source>
        <dbReference type="ARBA" id="ARBA00022691"/>
    </source>
</evidence>
<dbReference type="PROSITE" id="PS51680">
    <property type="entry name" value="SAM_MT_DRM"/>
    <property type="match status" value="1"/>
</dbReference>
<reference evidence="11 12" key="1">
    <citation type="submission" date="2024-04" db="EMBL/GenBank/DDBJ databases">
        <title>The reference genome of an endangered Asteraceae, Deinandra increscens subsp. villosa, native to the Central Coast of California.</title>
        <authorList>
            <person name="Guilliams M."/>
            <person name="Hasenstab-Lehman K."/>
            <person name="Meyer R."/>
            <person name="Mcevoy S."/>
        </authorList>
    </citation>
    <scope>NUCLEOTIDE SEQUENCE [LARGE SCALE GENOMIC DNA]</scope>
    <source>
        <tissue evidence="11">Leaf</tissue>
    </source>
</reference>
<dbReference type="Pfam" id="PF00145">
    <property type="entry name" value="DNA_methylase"/>
    <property type="match status" value="1"/>
</dbReference>
<keyword evidence="4" id="KW-0808">Transferase</keyword>
<dbReference type="AlphaFoldDB" id="A0AAP0D080"/>
<dbReference type="EMBL" id="JBCNJP010000018">
    <property type="protein sequence ID" value="KAK9063452.1"/>
    <property type="molecule type" value="Genomic_DNA"/>
</dbReference>
<dbReference type="Proteomes" id="UP001408789">
    <property type="component" value="Unassembled WGS sequence"/>
</dbReference>
<dbReference type="PANTHER" id="PTHR23068">
    <property type="entry name" value="DNA CYTOSINE-5- -METHYLTRANSFERASE 3-RELATED"/>
    <property type="match status" value="1"/>
</dbReference>